<evidence type="ECO:0000313" key="2">
    <source>
        <dbReference type="Proteomes" id="UP000218785"/>
    </source>
</evidence>
<dbReference type="EMBL" id="AP018248">
    <property type="protein sequence ID" value="BAZ02866.1"/>
    <property type="molecule type" value="Genomic_DNA"/>
</dbReference>
<gene>
    <name evidence="1" type="ORF">NIES37_68790</name>
</gene>
<accession>A0A1Z4NB05</accession>
<dbReference type="AlphaFoldDB" id="A0A1Z4NB05"/>
<reference evidence="1 2" key="1">
    <citation type="submission" date="2017-06" db="EMBL/GenBank/DDBJ databases">
        <title>Genome sequencing of cyanobaciteial culture collection at National Institute for Environmental Studies (NIES).</title>
        <authorList>
            <person name="Hirose Y."/>
            <person name="Shimura Y."/>
            <person name="Fujisawa T."/>
            <person name="Nakamura Y."/>
            <person name="Kawachi M."/>
        </authorList>
    </citation>
    <scope>NUCLEOTIDE SEQUENCE [LARGE SCALE GENOMIC DNA]</scope>
    <source>
        <strain evidence="1 2">NIES-37</strain>
    </source>
</reference>
<protein>
    <submittedName>
        <fullName evidence="1">Uncharacterized protein</fullName>
    </submittedName>
</protein>
<organism evidence="1 2">
    <name type="scientific">Tolypothrix tenuis PCC 7101</name>
    <dbReference type="NCBI Taxonomy" id="231146"/>
    <lineage>
        <taxon>Bacteria</taxon>
        <taxon>Bacillati</taxon>
        <taxon>Cyanobacteriota</taxon>
        <taxon>Cyanophyceae</taxon>
        <taxon>Nostocales</taxon>
        <taxon>Tolypothrichaceae</taxon>
        <taxon>Tolypothrix</taxon>
    </lineage>
</organism>
<dbReference type="RefSeq" id="WP_096583362.1">
    <property type="nucleotide sequence ID" value="NZ_CAWNJS010000001.1"/>
</dbReference>
<keyword evidence="2" id="KW-1185">Reference proteome</keyword>
<dbReference type="Proteomes" id="UP000218785">
    <property type="component" value="Chromosome"/>
</dbReference>
<evidence type="ECO:0000313" key="1">
    <source>
        <dbReference type="EMBL" id="BAZ02866.1"/>
    </source>
</evidence>
<proteinExistence type="predicted"/>
<dbReference type="KEGG" id="ttq:NIES37_68790"/>
<sequence length="193" mass="21624">MAAMERESINFKLPKTLTKALRTAARERHTTATDLVIQGLYHVLGPISGTEVSIETRLHNLEAQLTALANRQEDSIESGVEDSSKQRLSLLEQKTEAIAQRLAKIEGAISVLSGRSYPSAKRKSNNYHPPQLELQPLPAQNLASRLGLTASYLVDHFEKLSTKDFISWTRNRDPRSIGWEFHPEDGLYHPVAQ</sequence>
<name>A0A1Z4NB05_9CYAN</name>